<dbReference type="PROSITE" id="PS50801">
    <property type="entry name" value="STAS"/>
    <property type="match status" value="1"/>
</dbReference>
<gene>
    <name evidence="2" type="ORF">ACFORO_18615</name>
</gene>
<reference evidence="3" key="1">
    <citation type="journal article" date="2019" name="Int. J. Syst. Evol. Microbiol.">
        <title>The Global Catalogue of Microorganisms (GCM) 10K type strain sequencing project: providing services to taxonomists for standard genome sequencing and annotation.</title>
        <authorList>
            <consortium name="The Broad Institute Genomics Platform"/>
            <consortium name="The Broad Institute Genome Sequencing Center for Infectious Disease"/>
            <person name="Wu L."/>
            <person name="Ma J."/>
        </authorList>
    </citation>
    <scope>NUCLEOTIDE SEQUENCE [LARGE SCALE GENOMIC DNA]</scope>
    <source>
        <strain evidence="3">CGMCC 4.7682</strain>
    </source>
</reference>
<sequence>MVHETLSYLPGTPARTLITATAGETVVAVSAELDVRSTARLREVLAEEMALRPPALIADVSALTFCSVSGLEVLTDAARAADAAGIAFVVVAGQRAVLRPLRVLGLDREFRVVERLADAVEPGAAARSLAAEVG</sequence>
<evidence type="ECO:0000313" key="2">
    <source>
        <dbReference type="EMBL" id="MFC3512191.1"/>
    </source>
</evidence>
<comment type="caution">
    <text evidence="2">The sequence shown here is derived from an EMBL/GenBank/DDBJ whole genome shotgun (WGS) entry which is preliminary data.</text>
</comment>
<dbReference type="PANTHER" id="PTHR33495:SF13">
    <property type="entry name" value="ANTI-SIGMA-F FACTOR ANTAGONIST RSFB"/>
    <property type="match status" value="1"/>
</dbReference>
<name>A0ABV7QFU2_9PSEU</name>
<evidence type="ECO:0000259" key="1">
    <source>
        <dbReference type="PROSITE" id="PS50801"/>
    </source>
</evidence>
<keyword evidence="3" id="KW-1185">Reference proteome</keyword>
<dbReference type="Gene3D" id="3.30.750.24">
    <property type="entry name" value="STAS domain"/>
    <property type="match status" value="1"/>
</dbReference>
<dbReference type="RefSeq" id="WP_377870950.1">
    <property type="nucleotide sequence ID" value="NZ_JBHMAY010000025.1"/>
</dbReference>
<dbReference type="Proteomes" id="UP001595764">
    <property type="component" value="Unassembled WGS sequence"/>
</dbReference>
<accession>A0ABV7QFU2</accession>
<dbReference type="PANTHER" id="PTHR33495">
    <property type="entry name" value="ANTI-SIGMA FACTOR ANTAGONIST TM_1081-RELATED-RELATED"/>
    <property type="match status" value="1"/>
</dbReference>
<dbReference type="Pfam" id="PF01740">
    <property type="entry name" value="STAS"/>
    <property type="match status" value="1"/>
</dbReference>
<organism evidence="2 3">
    <name type="scientific">Amycolatopsis halotolerans</name>
    <dbReference type="NCBI Taxonomy" id="330083"/>
    <lineage>
        <taxon>Bacteria</taxon>
        <taxon>Bacillati</taxon>
        <taxon>Actinomycetota</taxon>
        <taxon>Actinomycetes</taxon>
        <taxon>Pseudonocardiales</taxon>
        <taxon>Pseudonocardiaceae</taxon>
        <taxon>Amycolatopsis</taxon>
    </lineage>
</organism>
<dbReference type="InterPro" id="IPR002645">
    <property type="entry name" value="STAS_dom"/>
</dbReference>
<dbReference type="InterPro" id="IPR036513">
    <property type="entry name" value="STAS_dom_sf"/>
</dbReference>
<dbReference type="CDD" id="cd07043">
    <property type="entry name" value="STAS_anti-anti-sigma_factors"/>
    <property type="match status" value="1"/>
</dbReference>
<evidence type="ECO:0000313" key="3">
    <source>
        <dbReference type="Proteomes" id="UP001595764"/>
    </source>
</evidence>
<proteinExistence type="predicted"/>
<protein>
    <submittedName>
        <fullName evidence="2">STAS domain-containing protein</fullName>
    </submittedName>
</protein>
<dbReference type="SUPFAM" id="SSF52091">
    <property type="entry name" value="SpoIIaa-like"/>
    <property type="match status" value="1"/>
</dbReference>
<dbReference type="EMBL" id="JBHRWI010000022">
    <property type="protein sequence ID" value="MFC3512191.1"/>
    <property type="molecule type" value="Genomic_DNA"/>
</dbReference>
<feature type="domain" description="STAS" evidence="1">
    <location>
        <begin position="14"/>
        <end position="123"/>
    </location>
</feature>